<dbReference type="Proteomes" id="UP000198211">
    <property type="component" value="Unassembled WGS sequence"/>
</dbReference>
<keyword evidence="6" id="KW-0843">Virulence</keyword>
<reference evidence="10" key="1">
    <citation type="submission" date="2017-03" db="EMBL/GenBank/DDBJ databases">
        <title>Phytopthora megakarya and P. palmivora, two closely related causual agents of cacao black pod achieved similar genome size and gene model numbers by different mechanisms.</title>
        <authorList>
            <person name="Ali S."/>
            <person name="Shao J."/>
            <person name="Larry D.J."/>
            <person name="Kronmiller B."/>
            <person name="Shen D."/>
            <person name="Strem M.D."/>
            <person name="Melnick R.L."/>
            <person name="Guiltinan M.J."/>
            <person name="Tyler B.M."/>
            <person name="Meinhardt L.W."/>
            <person name="Bailey B.A."/>
        </authorList>
    </citation>
    <scope>NUCLEOTIDE SEQUENCE [LARGE SCALE GENOMIC DNA]</scope>
    <source>
        <strain evidence="10">zdho120</strain>
    </source>
</reference>
<comment type="subcellular location">
    <subcellularLocation>
        <location evidence="1">Host cell</location>
    </subcellularLocation>
    <subcellularLocation>
        <location evidence="2">Secreted</location>
    </subcellularLocation>
</comment>
<keyword evidence="5" id="KW-0732">Signal</keyword>
<evidence type="ECO:0000256" key="2">
    <source>
        <dbReference type="ARBA" id="ARBA00004613"/>
    </source>
</evidence>
<evidence type="ECO:0000256" key="5">
    <source>
        <dbReference type="ARBA" id="ARBA00022729"/>
    </source>
</evidence>
<protein>
    <submittedName>
        <fullName evidence="9">RxLR effector protein</fullName>
    </submittedName>
</protein>
<evidence type="ECO:0000256" key="6">
    <source>
        <dbReference type="ARBA" id="ARBA00023026"/>
    </source>
</evidence>
<gene>
    <name evidence="9" type="ORF">PHMEG_00011599</name>
</gene>
<dbReference type="OrthoDB" id="98185at2759"/>
<comment type="caution">
    <text evidence="9">The sequence shown here is derived from an EMBL/GenBank/DDBJ whole genome shotgun (WGS) entry which is preliminary data.</text>
</comment>
<organism evidence="9 10">
    <name type="scientific">Phytophthora megakarya</name>
    <dbReference type="NCBI Taxonomy" id="4795"/>
    <lineage>
        <taxon>Eukaryota</taxon>
        <taxon>Sar</taxon>
        <taxon>Stramenopiles</taxon>
        <taxon>Oomycota</taxon>
        <taxon>Peronosporomycetes</taxon>
        <taxon>Peronosporales</taxon>
        <taxon>Peronosporaceae</taxon>
        <taxon>Phytophthora</taxon>
    </lineage>
</organism>
<feature type="domain" description="RxLR effector PexRD54 WY" evidence="8">
    <location>
        <begin position="128"/>
        <end position="169"/>
    </location>
</feature>
<dbReference type="GO" id="GO:0043657">
    <property type="term" value="C:host cell"/>
    <property type="evidence" value="ECO:0007669"/>
    <property type="project" value="UniProtKB-SubCell"/>
</dbReference>
<feature type="compositionally biased region" description="Polar residues" evidence="7">
    <location>
        <begin position="276"/>
        <end position="286"/>
    </location>
</feature>
<feature type="domain" description="RxLR effector PexRD54 WY" evidence="8">
    <location>
        <begin position="39"/>
        <end position="80"/>
    </location>
</feature>
<proteinExistence type="inferred from homology"/>
<evidence type="ECO:0000256" key="1">
    <source>
        <dbReference type="ARBA" id="ARBA00004340"/>
    </source>
</evidence>
<dbReference type="Pfam" id="PF22748">
    <property type="entry name" value="PexRD54_WY"/>
    <property type="match status" value="2"/>
</dbReference>
<evidence type="ECO:0000313" key="9">
    <source>
        <dbReference type="EMBL" id="OWZ14852.1"/>
    </source>
</evidence>
<accession>A0A225WBB3</accession>
<dbReference type="EMBL" id="NBNE01001246">
    <property type="protein sequence ID" value="OWZ14852.1"/>
    <property type="molecule type" value="Genomic_DNA"/>
</dbReference>
<evidence type="ECO:0000256" key="4">
    <source>
        <dbReference type="ARBA" id="ARBA00022525"/>
    </source>
</evidence>
<evidence type="ECO:0000313" key="10">
    <source>
        <dbReference type="Proteomes" id="UP000198211"/>
    </source>
</evidence>
<dbReference type="InterPro" id="IPR054463">
    <property type="entry name" value="PexRD54_WY"/>
</dbReference>
<name>A0A225WBB3_9STRA</name>
<evidence type="ECO:0000256" key="3">
    <source>
        <dbReference type="ARBA" id="ARBA00010400"/>
    </source>
</evidence>
<keyword evidence="4" id="KW-0964">Secreted</keyword>
<dbReference type="AlphaFoldDB" id="A0A225WBB3"/>
<feature type="region of interest" description="Disordered" evidence="7">
    <location>
        <begin position="266"/>
        <end position="286"/>
    </location>
</feature>
<keyword evidence="10" id="KW-1185">Reference proteome</keyword>
<sequence length="286" mass="31784">MAMFATLAKYYSDDALAKMLTTAKETESTKAIATKMEGLQITNWLNAGDSADDVFKTLKLEQTGGKLFENAVFPNWVAFVAKRNTQDPELAMFSTFARHYSDDALAKMLVAAKEVDSTRSIATKMENLQITNWINADKSSNEVFAILKLDQAGDKLFDSPVLSTWTSFVTKVNKNNPDDVMVTQLAEKFDDVSLAKMILAAAKVERTQSLAADLRSAQFKTWFTAGRTPKYVDTMLKVGANSDDVTKKISRDYEKFYGKVKVTVSESTNKKVDPQGASTSTRIRTR</sequence>
<evidence type="ECO:0000256" key="7">
    <source>
        <dbReference type="SAM" id="MobiDB-lite"/>
    </source>
</evidence>
<comment type="similarity">
    <text evidence="3">Belongs to the RxLR effector family.</text>
</comment>
<evidence type="ECO:0000259" key="8">
    <source>
        <dbReference type="Pfam" id="PF22748"/>
    </source>
</evidence>
<dbReference type="GO" id="GO:0005576">
    <property type="term" value="C:extracellular region"/>
    <property type="evidence" value="ECO:0007669"/>
    <property type="project" value="UniProtKB-SubCell"/>
</dbReference>